<dbReference type="EMBL" id="JACEGQ020000006">
    <property type="protein sequence ID" value="KAH8505289.1"/>
    <property type="molecule type" value="Genomic_DNA"/>
</dbReference>
<organism evidence="2 3">
    <name type="scientific">Populus deltoides</name>
    <name type="common">Eastern poplar</name>
    <name type="synonym">Eastern cottonwood</name>
    <dbReference type="NCBI Taxonomy" id="3696"/>
    <lineage>
        <taxon>Eukaryota</taxon>
        <taxon>Viridiplantae</taxon>
        <taxon>Streptophyta</taxon>
        <taxon>Embryophyta</taxon>
        <taxon>Tracheophyta</taxon>
        <taxon>Spermatophyta</taxon>
        <taxon>Magnoliopsida</taxon>
        <taxon>eudicotyledons</taxon>
        <taxon>Gunneridae</taxon>
        <taxon>Pentapetalae</taxon>
        <taxon>rosids</taxon>
        <taxon>fabids</taxon>
        <taxon>Malpighiales</taxon>
        <taxon>Salicaceae</taxon>
        <taxon>Saliceae</taxon>
        <taxon>Populus</taxon>
    </lineage>
</organism>
<evidence type="ECO:0000313" key="2">
    <source>
        <dbReference type="EMBL" id="KAH8505289.1"/>
    </source>
</evidence>
<feature type="compositionally biased region" description="Basic and acidic residues" evidence="1">
    <location>
        <begin position="84"/>
        <end position="100"/>
    </location>
</feature>
<dbReference type="AlphaFoldDB" id="A0A8T2YJV3"/>
<gene>
    <name evidence="2" type="ORF">H0E87_012512</name>
</gene>
<evidence type="ECO:0000256" key="1">
    <source>
        <dbReference type="SAM" id="MobiDB-lite"/>
    </source>
</evidence>
<dbReference type="Proteomes" id="UP000807159">
    <property type="component" value="Chromosome 6"/>
</dbReference>
<comment type="caution">
    <text evidence="2">The sequence shown here is derived from an EMBL/GenBank/DDBJ whole genome shotgun (WGS) entry which is preliminary data.</text>
</comment>
<proteinExistence type="predicted"/>
<sequence length="100" mass="11665">MLSRISKSLYRSLWLHILTPLPVELIPWLPPSELRGSSPLHAHKFQYPLAFNLPVMQFNSAIESAKHVHYRLLPDSEPSLPLENDLKNERRKEKQRKEAS</sequence>
<reference evidence="2" key="1">
    <citation type="journal article" date="2021" name="J. Hered.">
        <title>Genome Assembly of Salicaceae Populus deltoides (Eastern Cottonwood) I-69 Based on Nanopore Sequencing and Hi-C Technologies.</title>
        <authorList>
            <person name="Bai S."/>
            <person name="Wu H."/>
            <person name="Zhang J."/>
            <person name="Pan Z."/>
            <person name="Zhao W."/>
            <person name="Li Z."/>
            <person name="Tong C."/>
        </authorList>
    </citation>
    <scope>NUCLEOTIDE SEQUENCE</scope>
    <source>
        <tissue evidence="2">Leaf</tissue>
    </source>
</reference>
<keyword evidence="3" id="KW-1185">Reference proteome</keyword>
<name>A0A8T2YJV3_POPDE</name>
<evidence type="ECO:0000313" key="3">
    <source>
        <dbReference type="Proteomes" id="UP000807159"/>
    </source>
</evidence>
<feature type="region of interest" description="Disordered" evidence="1">
    <location>
        <begin position="75"/>
        <end position="100"/>
    </location>
</feature>
<protein>
    <submittedName>
        <fullName evidence="2">Uncharacterized protein</fullName>
    </submittedName>
</protein>
<accession>A0A8T2YJV3</accession>